<proteinExistence type="predicted"/>
<evidence type="ECO:0000313" key="1">
    <source>
        <dbReference type="EMBL" id="CAI9574282.1"/>
    </source>
</evidence>
<gene>
    <name evidence="1" type="ORF">SPARVUS_LOCUS7945239</name>
</gene>
<evidence type="ECO:0000313" key="2">
    <source>
        <dbReference type="Proteomes" id="UP001162483"/>
    </source>
</evidence>
<organism evidence="1 2">
    <name type="scientific">Staurois parvus</name>
    <dbReference type="NCBI Taxonomy" id="386267"/>
    <lineage>
        <taxon>Eukaryota</taxon>
        <taxon>Metazoa</taxon>
        <taxon>Chordata</taxon>
        <taxon>Craniata</taxon>
        <taxon>Vertebrata</taxon>
        <taxon>Euteleostomi</taxon>
        <taxon>Amphibia</taxon>
        <taxon>Batrachia</taxon>
        <taxon>Anura</taxon>
        <taxon>Neobatrachia</taxon>
        <taxon>Ranoidea</taxon>
        <taxon>Ranidae</taxon>
        <taxon>Staurois</taxon>
    </lineage>
</organism>
<reference evidence="1" key="1">
    <citation type="submission" date="2023-05" db="EMBL/GenBank/DDBJ databases">
        <authorList>
            <person name="Stuckert A."/>
        </authorList>
    </citation>
    <scope>NUCLEOTIDE SEQUENCE</scope>
</reference>
<name>A0ABN9DSA6_9NEOB</name>
<comment type="caution">
    <text evidence="1">The sequence shown here is derived from an EMBL/GenBank/DDBJ whole genome shotgun (WGS) entry which is preliminary data.</text>
</comment>
<dbReference type="Proteomes" id="UP001162483">
    <property type="component" value="Unassembled WGS sequence"/>
</dbReference>
<dbReference type="EMBL" id="CATNWA010014645">
    <property type="protein sequence ID" value="CAI9574282.1"/>
    <property type="molecule type" value="Genomic_DNA"/>
</dbReference>
<keyword evidence="2" id="KW-1185">Reference proteome</keyword>
<sequence>MWRHSAHAQFGFFLGRVHVISIGQSVLSRQRSRVLHPLRAEIKLLHALTSALLNNDRNHKTALTADEKRYLAVYIF</sequence>
<accession>A0ABN9DSA6</accession>
<protein>
    <submittedName>
        <fullName evidence="1">Uncharacterized protein</fullName>
    </submittedName>
</protein>